<feature type="region of interest" description="Disordered" evidence="5">
    <location>
        <begin position="817"/>
        <end position="836"/>
    </location>
</feature>
<feature type="compositionally biased region" description="Low complexity" evidence="5">
    <location>
        <begin position="601"/>
        <end position="611"/>
    </location>
</feature>
<dbReference type="Proteomes" id="UP000504604">
    <property type="component" value="Linkage group LG6"/>
</dbReference>
<feature type="region of interest" description="Disordered" evidence="5">
    <location>
        <begin position="857"/>
        <end position="948"/>
    </location>
</feature>
<proteinExistence type="predicted"/>
<feature type="region of interest" description="Disordered" evidence="5">
    <location>
        <begin position="154"/>
        <end position="190"/>
    </location>
</feature>
<evidence type="ECO:0000256" key="2">
    <source>
        <dbReference type="ARBA" id="ARBA00022771"/>
    </source>
</evidence>
<feature type="compositionally biased region" description="Pro residues" evidence="5">
    <location>
        <begin position="457"/>
        <end position="471"/>
    </location>
</feature>
<feature type="region of interest" description="Disordered" evidence="5">
    <location>
        <begin position="1055"/>
        <end position="1091"/>
    </location>
</feature>
<feature type="region of interest" description="Disordered" evidence="5">
    <location>
        <begin position="282"/>
        <end position="354"/>
    </location>
</feature>
<feature type="region of interest" description="Disordered" evidence="5">
    <location>
        <begin position="370"/>
        <end position="639"/>
    </location>
</feature>
<feature type="compositionally biased region" description="Low complexity" evidence="5">
    <location>
        <begin position="415"/>
        <end position="431"/>
    </location>
</feature>
<evidence type="ECO:0000256" key="1">
    <source>
        <dbReference type="ARBA" id="ARBA00022723"/>
    </source>
</evidence>
<keyword evidence="2 4" id="KW-0863">Zinc-finger</keyword>
<feature type="compositionally biased region" description="Low complexity" evidence="5">
    <location>
        <begin position="154"/>
        <end position="168"/>
    </location>
</feature>
<dbReference type="InterPro" id="IPR017907">
    <property type="entry name" value="Znf_RING_CS"/>
</dbReference>
<evidence type="ECO:0000313" key="7">
    <source>
        <dbReference type="Proteomes" id="UP000504604"/>
    </source>
</evidence>
<protein>
    <submittedName>
        <fullName evidence="8">Trithorax group protein osa</fullName>
    </submittedName>
</protein>
<dbReference type="RefSeq" id="XP_011080864.1">
    <property type="nucleotide sequence ID" value="XM_011082562.2"/>
</dbReference>
<evidence type="ECO:0000259" key="6">
    <source>
        <dbReference type="PROSITE" id="PS50089"/>
    </source>
</evidence>
<dbReference type="InParanoid" id="A0A6I9TJ68"/>
<feature type="compositionally biased region" description="Pro residues" evidence="5">
    <location>
        <begin position="511"/>
        <end position="523"/>
    </location>
</feature>
<evidence type="ECO:0000256" key="3">
    <source>
        <dbReference type="ARBA" id="ARBA00022833"/>
    </source>
</evidence>
<evidence type="ECO:0000256" key="5">
    <source>
        <dbReference type="SAM" id="MobiDB-lite"/>
    </source>
</evidence>
<feature type="compositionally biased region" description="Low complexity" evidence="5">
    <location>
        <begin position="320"/>
        <end position="330"/>
    </location>
</feature>
<name>A0A6I9TJ68_SESIN</name>
<dbReference type="PROSITE" id="PS50089">
    <property type="entry name" value="ZF_RING_2"/>
    <property type="match status" value="1"/>
</dbReference>
<dbReference type="Gramene" id="SIN_1015453.t">
    <property type="protein sequence ID" value="SIN_1015453.t"/>
    <property type="gene ID" value="SIN_1015453"/>
</dbReference>
<feature type="compositionally biased region" description="Polar residues" evidence="5">
    <location>
        <begin position="582"/>
        <end position="598"/>
    </location>
</feature>
<organism evidence="7 8">
    <name type="scientific">Sesamum indicum</name>
    <name type="common">Oriental sesame</name>
    <name type="synonym">Sesamum orientale</name>
    <dbReference type="NCBI Taxonomy" id="4182"/>
    <lineage>
        <taxon>Eukaryota</taxon>
        <taxon>Viridiplantae</taxon>
        <taxon>Streptophyta</taxon>
        <taxon>Embryophyta</taxon>
        <taxon>Tracheophyta</taxon>
        <taxon>Spermatophyta</taxon>
        <taxon>Magnoliopsida</taxon>
        <taxon>eudicotyledons</taxon>
        <taxon>Gunneridae</taxon>
        <taxon>Pentapetalae</taxon>
        <taxon>asterids</taxon>
        <taxon>lamiids</taxon>
        <taxon>Lamiales</taxon>
        <taxon>Pedaliaceae</taxon>
        <taxon>Sesamum</taxon>
    </lineage>
</organism>
<accession>A0A6I9TJ68</accession>
<feature type="compositionally biased region" description="Pro residues" evidence="5">
    <location>
        <begin position="305"/>
        <end position="317"/>
    </location>
</feature>
<dbReference type="PANTHER" id="PTHR37393:SF1">
    <property type="entry name" value="AT-RICH INTERACTIVE DOMAIN-CONTAINING PROTEIN 1A-LIKE"/>
    <property type="match status" value="1"/>
</dbReference>
<dbReference type="GO" id="GO:0008270">
    <property type="term" value="F:zinc ion binding"/>
    <property type="evidence" value="ECO:0007669"/>
    <property type="project" value="UniProtKB-KW"/>
</dbReference>
<dbReference type="InterPro" id="IPR013083">
    <property type="entry name" value="Znf_RING/FYVE/PHD"/>
</dbReference>
<dbReference type="InterPro" id="IPR001841">
    <property type="entry name" value="Znf_RING"/>
</dbReference>
<dbReference type="SUPFAM" id="SSF57850">
    <property type="entry name" value="RING/U-box"/>
    <property type="match status" value="1"/>
</dbReference>
<keyword evidence="3" id="KW-0862">Zinc</keyword>
<evidence type="ECO:0000313" key="8">
    <source>
        <dbReference type="RefSeq" id="XP_011080864.1"/>
    </source>
</evidence>
<keyword evidence="7" id="KW-1185">Reference proteome</keyword>
<feature type="compositionally biased region" description="Low complexity" evidence="5">
    <location>
        <begin position="628"/>
        <end position="639"/>
    </location>
</feature>
<dbReference type="CDD" id="cd16449">
    <property type="entry name" value="RING-HC"/>
    <property type="match status" value="1"/>
</dbReference>
<feature type="region of interest" description="Disordered" evidence="5">
    <location>
        <begin position="656"/>
        <end position="693"/>
    </location>
</feature>
<sequence length="1386" mass="150281">MGFDIECIIDIHTYPGEYFCPVCRTLVYPSEAFQSQCTHLYCKPCLAHIANGSRACPYDGYLVTESDSKPLMDSNKALAENIGKVKVHCLYFRSGCSWEGTLSDCSSHCAGCSFGNSPVICNRCGIQIVHRQVHDHAQSCPGVFDGQNALGGVTASSGSGTTSSTATAEVNRSAAQSGAPLPQTQNPQSVAATVHPGQNAILQVNSSSQLPVVAPVTVPTPEQWYQQQQYLQYYQQYVGYDPYQQANQQYYPLQQQPIQQYQQQPMQVQVPQQSHVYAQALPQPHPQSQPQLQQHAQLQAQAQPQPQPQSNPVPQPPTHLQVQVQGQAQPQPHPQPQLAPQAQPQAQVLPQTQAHVHAPGQALAPNYQVNPQQQTHPSMRPQTQTQVPPQAPPPPPPNSQSTQPPPFAQGVGVRPPAQHPQVPQFPQPHAQMHLPQASQSHGHSQMHPQPQAQSQPQPQPQPQPQSQPQPQPQNQSSNQLHVKIHPQAQPYHSHSQPPVFPPQASQSTAPPALPQAPHPPIPPVSGHHSYQQPQQPQKMHSGASHQHPVQPQAASGSLHAVHVHGQAPQQSGVMRPPHSHGSIPQQQASTLLPQQNQVPGVPAAQHQQFPPHVQPPSHPHPHSHPHRPVMQPVQQSVPQQYAQQQNFLVPFQGQWHQQGHFPQQQPMQPQLRSSGPPPPQQPQNYVGRPMMMNQGMHPQNHPLSTGVFPPHPGPVQLTSTQAALNQNYAMSTVMEQNANGQETGSPPKELVEKGFEGDPPKEEIVKGQSRIVTKDADNCEGGDLINSVVKQEDNVRGSLDRASGGKSFEAGAAEHEFCKQEGHPLTNSDSLKPVEPENEKMIVSNTVVSGPSLANFEKQSQTASATATEGHVLPPKSHGSHQQGPQERVQGPPPSLLGAQGPVSLPHPGKCLNSNEGRGTGYVGPPPKSFDSQSTTQGPGPSTLADSRGITGRAPPARFEVQFGTQHVDRTNEVSMPKDQMPGSLHLSGPVGDDPLMITRGEEPSILRMNGGTALDSSMIGSRDEKLKSFSREHLDPFPGERTRPLDQAPIYLDKGPHGQGYDGGSKLDPGASASYSRFIPSHHPSGPGRLDMHGPAHEFDQHHMKHFARRSPNREYVGSSPHGFGGPSSYARVTSAFDDVNSRSVHRYGEGSRSYSLSSDPVGNPFRDGRFPPMSRHPRRDDIVGPRYPRFGGHMSPGQIQNPIGSDDVFGPEGAGHFVGGKFLDPAYLPGHFDMADSASGAFPGHGRPGEVGGPGNFPLPFTEPVRGDRQSFPHFGEPAMRTSYSVPGFPGAGNFAGGMDSFNQSRKRKPVSTGWCRICEFDCETVEGLDMHSQTREHQKMAMDMVKTIKLQNNKKQRNAAGHMVHEGGSRSRKAGIVGRGGKP</sequence>
<dbReference type="PROSITE" id="PS00518">
    <property type="entry name" value="ZF_RING_1"/>
    <property type="match status" value="1"/>
</dbReference>
<feature type="compositionally biased region" description="Polar residues" evidence="5">
    <location>
        <begin position="436"/>
        <end position="447"/>
    </location>
</feature>
<feature type="region of interest" description="Disordered" evidence="5">
    <location>
        <begin position="1151"/>
        <end position="1184"/>
    </location>
</feature>
<dbReference type="Gene3D" id="3.30.40.10">
    <property type="entry name" value="Zinc/RING finger domain, C3HC4 (zinc finger)"/>
    <property type="match status" value="1"/>
</dbReference>
<feature type="compositionally biased region" description="Polar residues" evidence="5">
    <location>
        <begin position="528"/>
        <end position="555"/>
    </location>
</feature>
<keyword evidence="1" id="KW-0479">Metal-binding</keyword>
<evidence type="ECO:0000256" key="4">
    <source>
        <dbReference type="PROSITE-ProRule" id="PRU00175"/>
    </source>
</evidence>
<feature type="compositionally biased region" description="Low complexity" evidence="5">
    <location>
        <begin position="338"/>
        <end position="354"/>
    </location>
</feature>
<feature type="domain" description="RING-type" evidence="6">
    <location>
        <begin position="20"/>
        <end position="59"/>
    </location>
</feature>
<feature type="compositionally biased region" description="Polar residues" evidence="5">
    <location>
        <begin position="930"/>
        <end position="940"/>
    </location>
</feature>
<feature type="compositionally biased region" description="Polar residues" evidence="5">
    <location>
        <begin position="857"/>
        <end position="867"/>
    </location>
</feature>
<dbReference type="PANTHER" id="PTHR37393">
    <property type="entry name" value="AT-RICH INTERACTIVE DOMAIN-CONTAINING PROTEIN 1A-LIKE"/>
    <property type="match status" value="1"/>
</dbReference>
<feature type="compositionally biased region" description="Pro residues" evidence="5">
    <location>
        <begin position="389"/>
        <end position="407"/>
    </location>
</feature>
<feature type="compositionally biased region" description="Low complexity" evidence="5">
    <location>
        <begin position="282"/>
        <end position="304"/>
    </location>
</feature>
<dbReference type="KEGG" id="sind:105164018"/>
<dbReference type="OrthoDB" id="9049620at2759"/>
<dbReference type="GeneID" id="105164018"/>
<feature type="compositionally biased region" description="Low complexity" evidence="5">
    <location>
        <begin position="656"/>
        <end position="670"/>
    </location>
</feature>
<gene>
    <name evidence="8" type="primary">LOC105164018</name>
</gene>
<feature type="region of interest" description="Disordered" evidence="5">
    <location>
        <begin position="1357"/>
        <end position="1386"/>
    </location>
</feature>
<reference evidence="8" key="1">
    <citation type="submission" date="2025-08" db="UniProtKB">
        <authorList>
            <consortium name="RefSeq"/>
        </authorList>
    </citation>
    <scope>IDENTIFICATION</scope>
</reference>